<accession>A0A6N0C306</accession>
<evidence type="ECO:0000313" key="1">
    <source>
        <dbReference type="EMBL" id="QKO28883.1"/>
    </source>
</evidence>
<organism evidence="1">
    <name type="scientific">Spodoptera exigua multiple nucleopolyhedrovirus</name>
    <dbReference type="NCBI Taxonomy" id="10454"/>
    <lineage>
        <taxon>Viruses</taxon>
        <taxon>Viruses incertae sedis</taxon>
        <taxon>Naldaviricetes</taxon>
        <taxon>Lefavirales</taxon>
        <taxon>Baculoviridae</taxon>
        <taxon>Alphabaculovirus</taxon>
    </lineage>
</organism>
<dbReference type="EMBL" id="MN481987">
    <property type="protein sequence ID" value="QKO28883.1"/>
    <property type="molecule type" value="Genomic_DNA"/>
</dbReference>
<sequence length="81" mass="9485">MLSSTILDESKDHVLKFKSTQLRFLQTNMMTQDLIHNLCFHRRSSTKAKIVYYCVNSIFSDDLIHNLTNFDESKDGVKFPQ</sequence>
<protein>
    <submittedName>
        <fullName evidence="1">Uncharacterized protein</fullName>
    </submittedName>
</protein>
<reference evidence="1" key="1">
    <citation type="submission" date="2019-09" db="EMBL/GenBank/DDBJ databases">
        <authorList>
            <person name="Tao P."/>
            <person name="Yang T."/>
            <person name="Chen J."/>
            <person name="Lin C."/>
            <person name="Hu J."/>
            <person name="Zhu Y."/>
            <person name="Lv H."/>
            <person name="Tian M."/>
            <person name="Gao Q."/>
            <person name="Jia J."/>
        </authorList>
    </citation>
    <scope>NUCLEOTIDE SEQUENCE</scope>
    <source>
        <strain evidence="1">WV103</strain>
    </source>
</reference>
<name>A0A6N0C306_9ABAC</name>
<proteinExistence type="predicted"/>